<proteinExistence type="predicted"/>
<dbReference type="RefSeq" id="XP_067755122.1">
    <property type="nucleotide sequence ID" value="XM_067899916.1"/>
</dbReference>
<feature type="transmembrane region" description="Helical" evidence="2">
    <location>
        <begin position="21"/>
        <end position="44"/>
    </location>
</feature>
<feature type="compositionally biased region" description="Basic and acidic residues" evidence="1">
    <location>
        <begin position="203"/>
        <end position="227"/>
    </location>
</feature>
<keyword evidence="2" id="KW-1133">Transmembrane helix</keyword>
<organism evidence="3 4">
    <name type="scientific">Porcisia hertigi</name>
    <dbReference type="NCBI Taxonomy" id="2761500"/>
    <lineage>
        <taxon>Eukaryota</taxon>
        <taxon>Discoba</taxon>
        <taxon>Euglenozoa</taxon>
        <taxon>Kinetoplastea</taxon>
        <taxon>Metakinetoplastina</taxon>
        <taxon>Trypanosomatida</taxon>
        <taxon>Trypanosomatidae</taxon>
        <taxon>Leishmaniinae</taxon>
        <taxon>Porcisia</taxon>
    </lineage>
</organism>
<dbReference type="AlphaFoldDB" id="A0A836HRD2"/>
<evidence type="ECO:0000256" key="1">
    <source>
        <dbReference type="SAM" id="MobiDB-lite"/>
    </source>
</evidence>
<keyword evidence="2" id="KW-0812">Transmembrane</keyword>
<dbReference type="Proteomes" id="UP000674318">
    <property type="component" value="Unassembled WGS sequence"/>
</dbReference>
<keyword evidence="2" id="KW-0472">Membrane</keyword>
<protein>
    <submittedName>
        <fullName evidence="3">Uncharacterized protein</fullName>
    </submittedName>
</protein>
<dbReference type="KEGG" id="phet:94289993"/>
<evidence type="ECO:0000313" key="3">
    <source>
        <dbReference type="EMBL" id="KAG5497654.1"/>
    </source>
</evidence>
<dbReference type="EMBL" id="JAFJZO010000031">
    <property type="protein sequence ID" value="KAG5497654.1"/>
    <property type="molecule type" value="Genomic_DNA"/>
</dbReference>
<feature type="region of interest" description="Disordered" evidence="1">
    <location>
        <begin position="200"/>
        <end position="235"/>
    </location>
</feature>
<keyword evidence="4" id="KW-1185">Reference proteome</keyword>
<gene>
    <name evidence="3" type="ORF">JKF63_03919</name>
</gene>
<feature type="region of interest" description="Disordered" evidence="1">
    <location>
        <begin position="54"/>
        <end position="73"/>
    </location>
</feature>
<dbReference type="GeneID" id="94289993"/>
<feature type="region of interest" description="Disordered" evidence="1">
    <location>
        <begin position="116"/>
        <end position="138"/>
    </location>
</feature>
<sequence>MQLCDINNRESPGANPLTERFASIYSLPILLCLLLSLFFIYYGFKIYSHCNEAEGETRNQGNDGSPDGDGNTRITRRIHVAEGIPLRHTTAPATQDGWAEEDFSLQRLPQASPAVIPRGNAAPVTYHTRSGDLDQQNTTPVIDTNLPASNPFVQSSDPVDAWAYVGQAVNTDEEEDYEVRRLQGEGEQWRALDYGSAMYYRNPLEKPQHEDGSRRGHSSDSVDRDYNLESAPSDQ</sequence>
<comment type="caution">
    <text evidence="3">The sequence shown here is derived from an EMBL/GenBank/DDBJ whole genome shotgun (WGS) entry which is preliminary data.</text>
</comment>
<evidence type="ECO:0000313" key="4">
    <source>
        <dbReference type="Proteomes" id="UP000674318"/>
    </source>
</evidence>
<reference evidence="3 4" key="1">
    <citation type="submission" date="2021-02" db="EMBL/GenBank/DDBJ databases">
        <title>Porcisia hertigi Genome sequencing and assembly.</title>
        <authorList>
            <person name="Almutairi H."/>
            <person name="Gatherer D."/>
        </authorList>
    </citation>
    <scope>NUCLEOTIDE SEQUENCE [LARGE SCALE GENOMIC DNA]</scope>
    <source>
        <strain evidence="3 4">C119</strain>
    </source>
</reference>
<accession>A0A836HRD2</accession>
<name>A0A836HRD2_9TRYP</name>
<evidence type="ECO:0000256" key="2">
    <source>
        <dbReference type="SAM" id="Phobius"/>
    </source>
</evidence>